<dbReference type="STRING" id="1891675.B1H58_15120"/>
<dbReference type="Gene3D" id="3.30.980.20">
    <property type="entry name" value="Putative mannosyl-3-phosphoglycerate phosphatase, domain 2"/>
    <property type="match status" value="1"/>
</dbReference>
<dbReference type="NCBIfam" id="NF002976">
    <property type="entry name" value="PRK03669.1"/>
    <property type="match status" value="1"/>
</dbReference>
<dbReference type="SFLD" id="SFLDG01142">
    <property type="entry name" value="C2.B.2:_Mannosyl-3-phosphoglyc"/>
    <property type="match status" value="1"/>
</dbReference>
<dbReference type="Gene3D" id="3.40.50.1000">
    <property type="entry name" value="HAD superfamily/HAD-like"/>
    <property type="match status" value="1"/>
</dbReference>
<evidence type="ECO:0000313" key="4">
    <source>
        <dbReference type="EMBL" id="ARJ43229.1"/>
    </source>
</evidence>
<dbReference type="GO" id="GO:0005829">
    <property type="term" value="C:cytosol"/>
    <property type="evidence" value="ECO:0007669"/>
    <property type="project" value="TreeGrafter"/>
</dbReference>
<dbReference type="AlphaFoldDB" id="A0A1W6B842"/>
<dbReference type="SFLD" id="SFLDG01140">
    <property type="entry name" value="C2.B:_Phosphomannomutase_and_P"/>
    <property type="match status" value="1"/>
</dbReference>
<dbReference type="GO" id="GO:0000287">
    <property type="term" value="F:magnesium ion binding"/>
    <property type="evidence" value="ECO:0007669"/>
    <property type="project" value="TreeGrafter"/>
</dbReference>
<dbReference type="EMBL" id="CP019706">
    <property type="protein sequence ID" value="ARJ43229.1"/>
    <property type="molecule type" value="Genomic_DNA"/>
</dbReference>
<evidence type="ECO:0000256" key="1">
    <source>
        <dbReference type="ARBA" id="ARBA00022723"/>
    </source>
</evidence>
<keyword evidence="5" id="KW-1185">Reference proteome</keyword>
<dbReference type="SFLD" id="SFLDS00003">
    <property type="entry name" value="Haloacid_Dehalogenase"/>
    <property type="match status" value="1"/>
</dbReference>
<dbReference type="GO" id="GO:0051479">
    <property type="term" value="P:mannosylglycerate biosynthetic process"/>
    <property type="evidence" value="ECO:0007669"/>
    <property type="project" value="InterPro"/>
</dbReference>
<dbReference type="KEGG" id="palh:B1H58_15120"/>
<dbReference type="InterPro" id="IPR036412">
    <property type="entry name" value="HAD-like_sf"/>
</dbReference>
<proteinExistence type="predicted"/>
<dbReference type="PANTHER" id="PTHR10000:SF8">
    <property type="entry name" value="HAD SUPERFAMILY HYDROLASE-LIKE, TYPE 3"/>
    <property type="match status" value="1"/>
</dbReference>
<dbReference type="RefSeq" id="WP_085071285.1">
    <property type="nucleotide sequence ID" value="NZ_CP019706.1"/>
</dbReference>
<keyword evidence="3" id="KW-0460">Magnesium</keyword>
<gene>
    <name evidence="4" type="ORF">B1H58_15120</name>
</gene>
<evidence type="ECO:0000256" key="2">
    <source>
        <dbReference type="ARBA" id="ARBA00022801"/>
    </source>
</evidence>
<dbReference type="NCBIfam" id="TIGR01484">
    <property type="entry name" value="HAD-SF-IIB"/>
    <property type="match status" value="1"/>
</dbReference>
<dbReference type="PANTHER" id="PTHR10000">
    <property type="entry name" value="PHOSPHOSERINE PHOSPHATASE"/>
    <property type="match status" value="1"/>
</dbReference>
<accession>A0A1W6B842</accession>
<evidence type="ECO:0000256" key="3">
    <source>
        <dbReference type="ARBA" id="ARBA00022842"/>
    </source>
</evidence>
<sequence>MPHLHDPLMIITDLDGSLLDHHTYSWEPAERWLTLLKQQHIPLVICTSKTAAEVIPLQQELGFPGAPFIAENGALVQIDNAQGEMVRHHAGKNYDEICECLRRLQQQHQFRFTGFSEFTEKELVNITGLSVANVALARMREASEALVWRDTDEQFALFRQQLEQESLMLVQGGRFWHVMPKGSGKGEALRWLLQNMTTAGGKRFITVGLGDGPNDAPMLDSVDYAVVIKGYSKFPVELTRQDERHVYQTTEYGPTGWSEGLDYFIAQE</sequence>
<organism evidence="4 5">
    <name type="scientific">Pantoea alhagi</name>
    <dbReference type="NCBI Taxonomy" id="1891675"/>
    <lineage>
        <taxon>Bacteria</taxon>
        <taxon>Pseudomonadati</taxon>
        <taxon>Pseudomonadota</taxon>
        <taxon>Gammaproteobacteria</taxon>
        <taxon>Enterobacterales</taxon>
        <taxon>Erwiniaceae</taxon>
        <taxon>Pantoea</taxon>
    </lineage>
</organism>
<keyword evidence="1" id="KW-0479">Metal-binding</keyword>
<dbReference type="GO" id="GO:0050531">
    <property type="term" value="F:mannosyl-3-phosphoglycerate phosphatase activity"/>
    <property type="evidence" value="ECO:0007669"/>
    <property type="project" value="InterPro"/>
</dbReference>
<evidence type="ECO:0000313" key="5">
    <source>
        <dbReference type="Proteomes" id="UP000192900"/>
    </source>
</evidence>
<dbReference type="NCBIfam" id="TIGR01486">
    <property type="entry name" value="HAD-SF-IIB-MPGP"/>
    <property type="match status" value="1"/>
</dbReference>
<dbReference type="InterPro" id="IPR006381">
    <property type="entry name" value="HAD-SF-IIB-MPGP"/>
</dbReference>
<dbReference type="Proteomes" id="UP000192900">
    <property type="component" value="Chromosome"/>
</dbReference>
<dbReference type="InterPro" id="IPR023214">
    <property type="entry name" value="HAD_sf"/>
</dbReference>
<dbReference type="SUPFAM" id="SSF56784">
    <property type="entry name" value="HAD-like"/>
    <property type="match status" value="1"/>
</dbReference>
<reference evidence="4 5" key="1">
    <citation type="submission" date="2017-02" db="EMBL/GenBank/DDBJ databases">
        <title>Complete genome sequence of the drought resistance-promoting endophyte Pantoea alhagi LTYR-11Z.</title>
        <authorList>
            <person name="Zhang L."/>
        </authorList>
    </citation>
    <scope>NUCLEOTIDE SEQUENCE [LARGE SCALE GENOMIC DNA]</scope>
    <source>
        <strain evidence="4 5">LTYR-11Z</strain>
    </source>
</reference>
<name>A0A1W6B842_9GAMM</name>
<keyword evidence="2" id="KW-0378">Hydrolase</keyword>
<dbReference type="InterPro" id="IPR006379">
    <property type="entry name" value="HAD-SF_hydro_IIB"/>
</dbReference>
<dbReference type="Pfam" id="PF08282">
    <property type="entry name" value="Hydrolase_3"/>
    <property type="match status" value="1"/>
</dbReference>
<dbReference type="OrthoDB" id="193379at2"/>
<protein>
    <submittedName>
        <fullName evidence="4">Mannosyl-3-phosphoglycerate phosphatase</fullName>
    </submittedName>
</protein>